<name>A0A1I0CZC3_9FIRM</name>
<dbReference type="STRING" id="460384.SAMN05216313_103230"/>
<dbReference type="Proteomes" id="UP000198508">
    <property type="component" value="Unassembled WGS sequence"/>
</dbReference>
<gene>
    <name evidence="1" type="ORF">SAMN05216313_103230</name>
</gene>
<evidence type="ECO:0000313" key="1">
    <source>
        <dbReference type="EMBL" id="SET24679.1"/>
    </source>
</evidence>
<evidence type="ECO:0000313" key="2">
    <source>
        <dbReference type="Proteomes" id="UP000198508"/>
    </source>
</evidence>
<protein>
    <submittedName>
        <fullName evidence="1">Uncharacterized protein</fullName>
    </submittedName>
</protein>
<sequence>MGDIFADKPVSINGIFLGMDSDHVILYQAREGRAFFKSASDTGEIQEIVSVPSDLLPSFFWTKNYAGNGMIGFLTKEDEFVLYEQNHRLARFPDIRRTVMPPWYAYMPDRDTIFMEWACYETRSGRKKWDFPLPVAERAYKKFLACETWRELPNDLIMTQINVDQENIYISLMDQSGNIMRSVSLPIFYAYHNVGVAQNYIYLIQPIENTRFPAEVILFDFNLNEIGRYDVDSNRINYEVWFDSHNKHFYVLGNGIVTRVNIMDGQKRIDPIPFDQIEISSWGVLPNDMLYFVKKERELFFLDPQENMECVLRHKIKGYCLKLVPLENGNVLLVSLNNRKKEQVILQVICFDKQAPVN</sequence>
<proteinExistence type="predicted"/>
<dbReference type="EMBL" id="FOIM01000003">
    <property type="protein sequence ID" value="SET24679.1"/>
    <property type="molecule type" value="Genomic_DNA"/>
</dbReference>
<dbReference type="AlphaFoldDB" id="A0A1I0CZC3"/>
<dbReference type="GeneID" id="93278488"/>
<accession>A0A1I0CZC3</accession>
<keyword evidence="2" id="KW-1185">Reference proteome</keyword>
<reference evidence="2" key="1">
    <citation type="submission" date="2016-10" db="EMBL/GenBank/DDBJ databases">
        <authorList>
            <person name="Varghese N."/>
            <person name="Submissions S."/>
        </authorList>
    </citation>
    <scope>NUCLEOTIDE SEQUENCE [LARGE SCALE GENOMIC DNA]</scope>
    <source>
        <strain evidence="2">NLAE-zl-G277</strain>
    </source>
</reference>
<organism evidence="1 2">
    <name type="scientific">Enterocloster lavalensis</name>
    <dbReference type="NCBI Taxonomy" id="460384"/>
    <lineage>
        <taxon>Bacteria</taxon>
        <taxon>Bacillati</taxon>
        <taxon>Bacillota</taxon>
        <taxon>Clostridia</taxon>
        <taxon>Lachnospirales</taxon>
        <taxon>Lachnospiraceae</taxon>
        <taxon>Enterocloster</taxon>
    </lineage>
</organism>
<dbReference type="RefSeq" id="WP_092361151.1">
    <property type="nucleotide sequence ID" value="NZ_FOIM01000003.1"/>
</dbReference>